<name>A0A818RNC3_9BILA</name>
<reference evidence="1" key="1">
    <citation type="submission" date="2021-02" db="EMBL/GenBank/DDBJ databases">
        <authorList>
            <person name="Nowell W R."/>
        </authorList>
    </citation>
    <scope>NUCLEOTIDE SEQUENCE</scope>
</reference>
<protein>
    <submittedName>
        <fullName evidence="1">Uncharacterized protein</fullName>
    </submittedName>
</protein>
<sequence length="191" mass="21867">MNFTSTLFLYPSTVVFLDCGEMSRIVYDWDAPDLRSANQNVIKVMIQYLENYGDGIITNAAQKFIINKLQTYTPFCNFYQDIERGIVQVDAEFEGTINKETSIFRIGHKWKVRFTIDADIPPPGSTQKKHIGFEIHIKSKSKQAGHAWCNAVPRGRPSTNERMRETETTPITETFPNTDTITYSFTTHALN</sequence>
<evidence type="ECO:0000313" key="2">
    <source>
        <dbReference type="Proteomes" id="UP000663869"/>
    </source>
</evidence>
<dbReference type="Proteomes" id="UP000663869">
    <property type="component" value="Unassembled WGS sequence"/>
</dbReference>
<evidence type="ECO:0000313" key="1">
    <source>
        <dbReference type="EMBL" id="CAF3653337.1"/>
    </source>
</evidence>
<dbReference type="AlphaFoldDB" id="A0A818RNC3"/>
<proteinExistence type="predicted"/>
<accession>A0A818RNC3</accession>
<organism evidence="1 2">
    <name type="scientific">Rotaria socialis</name>
    <dbReference type="NCBI Taxonomy" id="392032"/>
    <lineage>
        <taxon>Eukaryota</taxon>
        <taxon>Metazoa</taxon>
        <taxon>Spiralia</taxon>
        <taxon>Gnathifera</taxon>
        <taxon>Rotifera</taxon>
        <taxon>Eurotatoria</taxon>
        <taxon>Bdelloidea</taxon>
        <taxon>Philodinida</taxon>
        <taxon>Philodinidae</taxon>
        <taxon>Rotaria</taxon>
    </lineage>
</organism>
<dbReference type="EMBL" id="CAJNYU010003232">
    <property type="protein sequence ID" value="CAF3653337.1"/>
    <property type="molecule type" value="Genomic_DNA"/>
</dbReference>
<comment type="caution">
    <text evidence="1">The sequence shown here is derived from an EMBL/GenBank/DDBJ whole genome shotgun (WGS) entry which is preliminary data.</text>
</comment>
<gene>
    <name evidence="1" type="ORF">FME351_LOCUS24625</name>
</gene>